<dbReference type="PANTHER" id="PTHR30537">
    <property type="entry name" value="HTH-TYPE TRANSCRIPTIONAL REGULATOR"/>
    <property type="match status" value="1"/>
</dbReference>
<dbReference type="SUPFAM" id="SSF46785">
    <property type="entry name" value="Winged helix' DNA-binding domain"/>
    <property type="match status" value="1"/>
</dbReference>
<evidence type="ECO:0000313" key="7">
    <source>
        <dbReference type="Proteomes" id="UP000220353"/>
    </source>
</evidence>
<reference evidence="6 7" key="1">
    <citation type="submission" date="2017-09" db="EMBL/GenBank/DDBJ databases">
        <title>Comparative genomics of rhizobia isolated from Phaseolus vulgaris in China.</title>
        <authorList>
            <person name="Tong W."/>
        </authorList>
    </citation>
    <scope>NUCLEOTIDE SEQUENCE [LARGE SCALE GENOMIC DNA]</scope>
    <source>
        <strain evidence="6 7">PCH1</strain>
    </source>
</reference>
<dbReference type="PANTHER" id="PTHR30537:SF5">
    <property type="entry name" value="HTH-TYPE TRANSCRIPTIONAL ACTIVATOR TTDR-RELATED"/>
    <property type="match status" value="1"/>
</dbReference>
<protein>
    <recommendedName>
        <fullName evidence="5">HTH lysR-type domain-containing protein</fullName>
    </recommendedName>
</protein>
<evidence type="ECO:0000256" key="4">
    <source>
        <dbReference type="ARBA" id="ARBA00023163"/>
    </source>
</evidence>
<accession>A0A2A6LQL3</accession>
<dbReference type="PRINTS" id="PR00039">
    <property type="entry name" value="HTHLYSR"/>
</dbReference>
<sequence>MDMVEAMRVAVAVARYKSFSAASKDLRISAPSVSRIVAELEADLGVRLFNRTTRQLNLTEAGTEFVQKSSGLLEELDLMRSAVRDRHETPRGRLRLSCVTAFGNECLAPVLPEFKRRYPQLDISMDLCNRLVDLIGEHFDVAVRVGPLSDSSLIGQRIFTQRIVLVASPQFCESYGTPRTLDDIKACPSVTQVSGEWGRMHRFFHNGNVIDFEVAQHLIMNSARAVRNASIAGLCYSLLPDFMVDRDIAENRLVRLLPDYEPVEQPVFAFYAQRRYVPQKIRVFIDFLTEVFSRKETL</sequence>
<dbReference type="InterPro" id="IPR000847">
    <property type="entry name" value="LysR_HTH_N"/>
</dbReference>
<dbReference type="RefSeq" id="WP_097587617.1">
    <property type="nucleotide sequence ID" value="NZ_NWTC01000027.1"/>
</dbReference>
<dbReference type="Proteomes" id="UP000220353">
    <property type="component" value="Unassembled WGS sequence"/>
</dbReference>
<dbReference type="SUPFAM" id="SSF53850">
    <property type="entry name" value="Periplasmic binding protein-like II"/>
    <property type="match status" value="1"/>
</dbReference>
<evidence type="ECO:0000256" key="3">
    <source>
        <dbReference type="ARBA" id="ARBA00023125"/>
    </source>
</evidence>
<proteinExistence type="inferred from homology"/>
<keyword evidence="4" id="KW-0804">Transcription</keyword>
<organism evidence="6 7">
    <name type="scientific">Rhizobium fredii</name>
    <name type="common">Sinorhizobium fredii</name>
    <dbReference type="NCBI Taxonomy" id="380"/>
    <lineage>
        <taxon>Bacteria</taxon>
        <taxon>Pseudomonadati</taxon>
        <taxon>Pseudomonadota</taxon>
        <taxon>Alphaproteobacteria</taxon>
        <taxon>Hyphomicrobiales</taxon>
        <taxon>Rhizobiaceae</taxon>
        <taxon>Sinorhizobium/Ensifer group</taxon>
        <taxon>Sinorhizobium</taxon>
    </lineage>
</organism>
<dbReference type="GO" id="GO:0043565">
    <property type="term" value="F:sequence-specific DNA binding"/>
    <property type="evidence" value="ECO:0007669"/>
    <property type="project" value="TreeGrafter"/>
</dbReference>
<dbReference type="Gene3D" id="3.40.190.290">
    <property type="match status" value="1"/>
</dbReference>
<dbReference type="GO" id="GO:0003700">
    <property type="term" value="F:DNA-binding transcription factor activity"/>
    <property type="evidence" value="ECO:0007669"/>
    <property type="project" value="InterPro"/>
</dbReference>
<dbReference type="FunFam" id="1.10.10.10:FF:000001">
    <property type="entry name" value="LysR family transcriptional regulator"/>
    <property type="match status" value="1"/>
</dbReference>
<feature type="domain" description="HTH lysR-type" evidence="5">
    <location>
        <begin position="1"/>
        <end position="59"/>
    </location>
</feature>
<comment type="similarity">
    <text evidence="1">Belongs to the LysR transcriptional regulatory family.</text>
</comment>
<dbReference type="EMBL" id="NWTC01000027">
    <property type="protein sequence ID" value="PDT44841.1"/>
    <property type="molecule type" value="Genomic_DNA"/>
</dbReference>
<dbReference type="InterPro" id="IPR058163">
    <property type="entry name" value="LysR-type_TF_proteobact-type"/>
</dbReference>
<evidence type="ECO:0000313" key="6">
    <source>
        <dbReference type="EMBL" id="PDT44841.1"/>
    </source>
</evidence>
<keyword evidence="3" id="KW-0238">DNA-binding</keyword>
<dbReference type="Gene3D" id="1.10.10.10">
    <property type="entry name" value="Winged helix-like DNA-binding domain superfamily/Winged helix DNA-binding domain"/>
    <property type="match status" value="1"/>
</dbReference>
<keyword evidence="2" id="KW-0805">Transcription regulation</keyword>
<comment type="caution">
    <text evidence="6">The sequence shown here is derived from an EMBL/GenBank/DDBJ whole genome shotgun (WGS) entry which is preliminary data.</text>
</comment>
<dbReference type="Pfam" id="PF00126">
    <property type="entry name" value="HTH_1"/>
    <property type="match status" value="1"/>
</dbReference>
<dbReference type="InterPro" id="IPR036388">
    <property type="entry name" value="WH-like_DNA-bd_sf"/>
</dbReference>
<evidence type="ECO:0000256" key="1">
    <source>
        <dbReference type="ARBA" id="ARBA00009437"/>
    </source>
</evidence>
<name>A0A2A6LQL3_RHIFR</name>
<dbReference type="Pfam" id="PF03466">
    <property type="entry name" value="LysR_substrate"/>
    <property type="match status" value="1"/>
</dbReference>
<dbReference type="InterPro" id="IPR036390">
    <property type="entry name" value="WH_DNA-bd_sf"/>
</dbReference>
<dbReference type="GO" id="GO:0006351">
    <property type="term" value="P:DNA-templated transcription"/>
    <property type="evidence" value="ECO:0007669"/>
    <property type="project" value="TreeGrafter"/>
</dbReference>
<evidence type="ECO:0000256" key="2">
    <source>
        <dbReference type="ARBA" id="ARBA00023015"/>
    </source>
</evidence>
<evidence type="ECO:0000259" key="5">
    <source>
        <dbReference type="PROSITE" id="PS50931"/>
    </source>
</evidence>
<gene>
    <name evidence="6" type="ORF">CO661_26590</name>
</gene>
<dbReference type="CDD" id="cd08422">
    <property type="entry name" value="PBP2_CrgA_like"/>
    <property type="match status" value="1"/>
</dbReference>
<dbReference type="PROSITE" id="PS50931">
    <property type="entry name" value="HTH_LYSR"/>
    <property type="match status" value="1"/>
</dbReference>
<dbReference type="InterPro" id="IPR005119">
    <property type="entry name" value="LysR_subst-bd"/>
</dbReference>
<dbReference type="AlphaFoldDB" id="A0A2A6LQL3"/>